<protein>
    <recommendedName>
        <fullName evidence="5">BZIP domain-containing protein</fullName>
    </recommendedName>
</protein>
<feature type="signal peptide" evidence="2">
    <location>
        <begin position="1"/>
        <end position="20"/>
    </location>
</feature>
<keyword evidence="4" id="KW-1185">Reference proteome</keyword>
<evidence type="ECO:0000256" key="2">
    <source>
        <dbReference type="SAM" id="SignalP"/>
    </source>
</evidence>
<evidence type="ECO:0008006" key="5">
    <source>
        <dbReference type="Google" id="ProtNLM"/>
    </source>
</evidence>
<dbReference type="InterPro" id="IPR046347">
    <property type="entry name" value="bZIP_sf"/>
</dbReference>
<proteinExistence type="predicted"/>
<dbReference type="OrthoDB" id="3555317at2759"/>
<reference evidence="3 4" key="1">
    <citation type="submission" date="2014-02" db="EMBL/GenBank/DDBJ databases">
        <title>The genome sequence of Colletotrichum nymphaeae SA-01.</title>
        <authorList>
            <person name="Baroncelli R."/>
            <person name="Thon M.R."/>
        </authorList>
    </citation>
    <scope>NUCLEOTIDE SEQUENCE [LARGE SCALE GENOMIC DNA]</scope>
    <source>
        <strain evidence="3 4">SA-01</strain>
    </source>
</reference>
<organism evidence="3 4">
    <name type="scientific">Colletotrichum nymphaeae SA-01</name>
    <dbReference type="NCBI Taxonomy" id="1460502"/>
    <lineage>
        <taxon>Eukaryota</taxon>
        <taxon>Fungi</taxon>
        <taxon>Dikarya</taxon>
        <taxon>Ascomycota</taxon>
        <taxon>Pezizomycotina</taxon>
        <taxon>Sordariomycetes</taxon>
        <taxon>Hypocreomycetidae</taxon>
        <taxon>Glomerellales</taxon>
        <taxon>Glomerellaceae</taxon>
        <taxon>Colletotrichum</taxon>
        <taxon>Colletotrichum acutatum species complex</taxon>
    </lineage>
</organism>
<dbReference type="CDD" id="cd14686">
    <property type="entry name" value="bZIP"/>
    <property type="match status" value="1"/>
</dbReference>
<dbReference type="PANTHER" id="PTHR40618:SF1">
    <property type="entry name" value="B-ZIP TRANSCRIPTION FACTOR (EUROFUNG)"/>
    <property type="match status" value="1"/>
</dbReference>
<dbReference type="SUPFAM" id="SSF57959">
    <property type="entry name" value="Leucine zipper domain"/>
    <property type="match status" value="1"/>
</dbReference>
<evidence type="ECO:0000313" key="4">
    <source>
        <dbReference type="Proteomes" id="UP000070054"/>
    </source>
</evidence>
<accession>A0A135T528</accession>
<gene>
    <name evidence="3" type="ORF">CNYM01_03208</name>
</gene>
<dbReference type="PROSITE" id="PS51257">
    <property type="entry name" value="PROKAR_LIPOPROTEIN"/>
    <property type="match status" value="1"/>
</dbReference>
<dbReference type="PANTHER" id="PTHR40618">
    <property type="entry name" value="B-ZIP TRANSCRIPTION FACTOR (EUROFUNG)-RELATED"/>
    <property type="match status" value="1"/>
</dbReference>
<dbReference type="AlphaFoldDB" id="A0A135T528"/>
<feature type="compositionally biased region" description="Polar residues" evidence="1">
    <location>
        <begin position="263"/>
        <end position="275"/>
    </location>
</feature>
<dbReference type="GO" id="GO:0003700">
    <property type="term" value="F:DNA-binding transcription factor activity"/>
    <property type="evidence" value="ECO:0007669"/>
    <property type="project" value="InterPro"/>
</dbReference>
<sequence length="551" mass="60221">MVSFKSLLLLVPVIPQLVVATSCDYGSWYIEINLAAGAQGNRRGDLYAEHSKTPGVISHSVWIYDPQTELSTYTAEDPTLNNTLISVLGLQNFEIEQTVLGIPLKGSGLIDMYFSPAANGRGVMGNQRAKVVSKRRGRKSPTSDDANNDDVRKIRRERNREAQQVFRKRRQAADVAQKERIERLENVVENMTLLFIDLFDEVIGNKGVLKKQEDLLALFQDSAMQLKTMVQPITDTDDDKDDGNPNSGTTRSTDIHERHIHPTSASLTQPSTLRQNAGAPDRLSPSKSNSGGEVDGTPAEGMPAPPNIEHLEALDMPPIPTTRSTPPSQAFCLQLLEATLSQACLILAGCLPVSPVDFQTIFGITLQYRSREEQLSQVRCLLGSDTAKRLAAGMSPRESSRGWRDQHSLQLGFGLVAEYEADVVHGNDLPPGFLTALQVQKQLQSLGARKRGNNTLEVSITSPVESPDVTAHVVRSTLYERTPQTTDFGIAKALTFQLNVSLLIANLISSAKCFLTGPAYSQLGFFKAVEASMISVSDAPAGEAMLNHQPF</sequence>
<dbReference type="EMBL" id="JEMN01001239">
    <property type="protein sequence ID" value="KXH43233.1"/>
    <property type="molecule type" value="Genomic_DNA"/>
</dbReference>
<evidence type="ECO:0000313" key="3">
    <source>
        <dbReference type="EMBL" id="KXH43233.1"/>
    </source>
</evidence>
<name>A0A135T528_9PEZI</name>
<feature type="region of interest" description="Disordered" evidence="1">
    <location>
        <begin position="231"/>
        <end position="303"/>
    </location>
</feature>
<keyword evidence="2" id="KW-0732">Signal</keyword>
<evidence type="ECO:0000256" key="1">
    <source>
        <dbReference type="SAM" id="MobiDB-lite"/>
    </source>
</evidence>
<dbReference type="Proteomes" id="UP000070054">
    <property type="component" value="Unassembled WGS sequence"/>
</dbReference>
<feature type="region of interest" description="Disordered" evidence="1">
    <location>
        <begin position="125"/>
        <end position="156"/>
    </location>
</feature>
<feature type="chain" id="PRO_5007803376" description="BZIP domain-containing protein" evidence="2">
    <location>
        <begin position="21"/>
        <end position="551"/>
    </location>
</feature>
<comment type="caution">
    <text evidence="3">The sequence shown here is derived from an EMBL/GenBank/DDBJ whole genome shotgun (WGS) entry which is preliminary data.</text>
</comment>